<dbReference type="PANTHER" id="PTHR42779">
    <property type="entry name" value="PROTEIN YNJB"/>
    <property type="match status" value="1"/>
</dbReference>
<dbReference type="RefSeq" id="WP_259037358.1">
    <property type="nucleotide sequence ID" value="NZ_JAJISC010000008.1"/>
</dbReference>
<evidence type="ECO:0000313" key="2">
    <source>
        <dbReference type="EMBL" id="MCS2610866.1"/>
    </source>
</evidence>
<dbReference type="InterPro" id="IPR006059">
    <property type="entry name" value="SBP"/>
</dbReference>
<name>A0ABT2EH26_9GAMM</name>
<dbReference type="Pfam" id="PF13416">
    <property type="entry name" value="SBP_bac_8"/>
    <property type="match status" value="1"/>
</dbReference>
<keyword evidence="3" id="KW-1185">Reference proteome</keyword>
<evidence type="ECO:0000313" key="3">
    <source>
        <dbReference type="Proteomes" id="UP001165542"/>
    </source>
</evidence>
<evidence type="ECO:0000256" key="1">
    <source>
        <dbReference type="SAM" id="SignalP"/>
    </source>
</evidence>
<dbReference type="PANTHER" id="PTHR42779:SF1">
    <property type="entry name" value="PROTEIN YNJB"/>
    <property type="match status" value="1"/>
</dbReference>
<dbReference type="SUPFAM" id="SSF53850">
    <property type="entry name" value="Periplasmic binding protein-like II"/>
    <property type="match status" value="1"/>
</dbReference>
<sequence>MKAHTWKPSAMKALVLGLGFAAGIHQAGAATTLNVFTAGDDNMVAYVNDFLAPRFEAMHPDVTVRALGTGTGDAGSQAIYETLSAQRNQQNWGIDVAVVHQRMAGQMVEEGLLRRYTDDLDTAALATGENTRNALGVNVEGYVMPMFQSQIALAYNPALLAEPPQSYAELAKWVEEHPKAFGYNGITGGMAGVGFVFGWMYAFTDMADTLQNGPWDDEAPARWNDALEGLRAFNDNVTLTPGNAGTMDAMNRGEISMGPVWMDMYYTWKADGRLNPDFRLLLPEPGMPGQPMYYTIPERAEHAELAAAFISLATSPEVQAAGIVGEFNWFPGIDAEHVRGELSDAQWETLYADVDPETLATRGFSMPQTDYFRAILEAYEAQVSR</sequence>
<proteinExistence type="predicted"/>
<keyword evidence="1" id="KW-0732">Signal</keyword>
<reference evidence="2" key="1">
    <citation type="submission" date="2021-11" db="EMBL/GenBank/DDBJ databases">
        <title>Halomonas sp., isolated from a coastal aquaculture zone in Dongshan Bay.</title>
        <authorList>
            <person name="Lin W."/>
        </authorList>
    </citation>
    <scope>NUCLEOTIDE SEQUENCE</scope>
    <source>
        <strain evidence="2">Yzlin-01</strain>
    </source>
</reference>
<comment type="caution">
    <text evidence="2">The sequence shown here is derived from an EMBL/GenBank/DDBJ whole genome shotgun (WGS) entry which is preliminary data.</text>
</comment>
<dbReference type="Gene3D" id="3.40.190.10">
    <property type="entry name" value="Periplasmic binding protein-like II"/>
    <property type="match status" value="1"/>
</dbReference>
<feature type="signal peptide" evidence="1">
    <location>
        <begin position="1"/>
        <end position="29"/>
    </location>
</feature>
<gene>
    <name evidence="2" type="ORF">LLY24_16235</name>
</gene>
<dbReference type="Proteomes" id="UP001165542">
    <property type="component" value="Unassembled WGS sequence"/>
</dbReference>
<organism evidence="2 3">
    <name type="scientific">Halomonas dongshanensis</name>
    <dbReference type="NCBI Taxonomy" id="2890835"/>
    <lineage>
        <taxon>Bacteria</taxon>
        <taxon>Pseudomonadati</taxon>
        <taxon>Pseudomonadota</taxon>
        <taxon>Gammaproteobacteria</taxon>
        <taxon>Oceanospirillales</taxon>
        <taxon>Halomonadaceae</taxon>
        <taxon>Halomonas</taxon>
    </lineage>
</organism>
<accession>A0ABT2EH26</accession>
<protein>
    <submittedName>
        <fullName evidence="2">Extracellular solute-binding protein</fullName>
    </submittedName>
</protein>
<dbReference type="EMBL" id="JAJISC010000008">
    <property type="protein sequence ID" value="MCS2610866.1"/>
    <property type="molecule type" value="Genomic_DNA"/>
</dbReference>
<feature type="chain" id="PRO_5047097173" evidence="1">
    <location>
        <begin position="30"/>
        <end position="385"/>
    </location>
</feature>